<comment type="caution">
    <text evidence="1">The sequence shown here is derived from an EMBL/GenBank/DDBJ whole genome shotgun (WGS) entry which is preliminary data.</text>
</comment>
<organism evidence="1 2">
    <name type="scientific">Sulfitobacter aestuarii</name>
    <dbReference type="NCBI Taxonomy" id="2161676"/>
    <lineage>
        <taxon>Bacteria</taxon>
        <taxon>Pseudomonadati</taxon>
        <taxon>Pseudomonadota</taxon>
        <taxon>Alphaproteobacteria</taxon>
        <taxon>Rhodobacterales</taxon>
        <taxon>Roseobacteraceae</taxon>
        <taxon>Sulfitobacter</taxon>
    </lineage>
</organism>
<name>A0ABW5U7R4_9RHOB</name>
<proteinExistence type="predicted"/>
<dbReference type="EMBL" id="JBHUMP010000023">
    <property type="protein sequence ID" value="MFD2741368.1"/>
    <property type="molecule type" value="Genomic_DNA"/>
</dbReference>
<keyword evidence="2" id="KW-1185">Reference proteome</keyword>
<reference evidence="2" key="1">
    <citation type="journal article" date="2019" name="Int. J. Syst. Evol. Microbiol.">
        <title>The Global Catalogue of Microorganisms (GCM) 10K type strain sequencing project: providing services to taxonomists for standard genome sequencing and annotation.</title>
        <authorList>
            <consortium name="The Broad Institute Genomics Platform"/>
            <consortium name="The Broad Institute Genome Sequencing Center for Infectious Disease"/>
            <person name="Wu L."/>
            <person name="Ma J."/>
        </authorList>
    </citation>
    <scope>NUCLEOTIDE SEQUENCE [LARGE SCALE GENOMIC DNA]</scope>
    <source>
        <strain evidence="2">TISTR 2562</strain>
    </source>
</reference>
<protein>
    <submittedName>
        <fullName evidence="1">Uncharacterized protein</fullName>
    </submittedName>
</protein>
<evidence type="ECO:0000313" key="1">
    <source>
        <dbReference type="EMBL" id="MFD2741368.1"/>
    </source>
</evidence>
<sequence length="103" mass="10829">MALGGDLQVDAELSHKAVEEKIAKPFRRSVAEAALGIIRIISSNTSFNMARAVRSSPGKSSTLCSCSSATTALSASVLYLIGMKAMVLGAHLQAEIRSNFSDD</sequence>
<accession>A0ABW5U7R4</accession>
<gene>
    <name evidence="1" type="ORF">ACFSUD_17470</name>
</gene>
<dbReference type="Proteomes" id="UP001597474">
    <property type="component" value="Unassembled WGS sequence"/>
</dbReference>
<evidence type="ECO:0000313" key="2">
    <source>
        <dbReference type="Proteomes" id="UP001597474"/>
    </source>
</evidence>
<dbReference type="RefSeq" id="WP_386375795.1">
    <property type="nucleotide sequence ID" value="NZ_JBHUMP010000023.1"/>
</dbReference>